<evidence type="ECO:0000256" key="23">
    <source>
        <dbReference type="PROSITE-ProRule" id="PRU10061"/>
    </source>
</evidence>
<comment type="catalytic activity">
    <reaction evidence="1">
        <text>Hydrolysis of terminal, non-reducing alpha-D-galactose residues in alpha-D-galactosides, including galactose oligosaccharides, galactomannans and galactolipids.</text>
        <dbReference type="EC" id="3.2.1.22"/>
    </reaction>
</comment>
<dbReference type="Pfam" id="PF00734">
    <property type="entry name" value="CBM_1"/>
    <property type="match status" value="1"/>
</dbReference>
<dbReference type="SUPFAM" id="SSF51412">
    <property type="entry name" value="Inosine monophosphate dehydrogenase (IMPDH)"/>
    <property type="match status" value="1"/>
</dbReference>
<feature type="active site" description="Proton acceptor" evidence="21">
    <location>
        <position position="463"/>
    </location>
</feature>
<dbReference type="InterPro" id="IPR001093">
    <property type="entry name" value="IMP_DH_GMPRt"/>
</dbReference>
<dbReference type="SUPFAM" id="SSF54631">
    <property type="entry name" value="CBS-domain pair"/>
    <property type="match status" value="1"/>
</dbReference>
<evidence type="ECO:0000256" key="8">
    <source>
        <dbReference type="ARBA" id="ARBA00022729"/>
    </source>
</evidence>
<feature type="active site" description="Thioimidate intermediate" evidence="21">
    <location>
        <position position="338"/>
    </location>
</feature>
<dbReference type="PROSITE" id="PS51164">
    <property type="entry name" value="CBM1_2"/>
    <property type="match status" value="1"/>
</dbReference>
<feature type="region of interest" description="Disordered" evidence="26">
    <location>
        <begin position="668"/>
        <end position="694"/>
    </location>
</feature>
<protein>
    <recommendedName>
        <fullName evidence="21">Inosine-5'-monophosphate dehydrogenase</fullName>
        <shortName evidence="21">IMP dehydrogenase</shortName>
        <shortName evidence="21">IMPD</shortName>
        <shortName evidence="21">IMPDH</shortName>
        <ecNumber evidence="21">1.1.1.205</ecNumber>
    </recommendedName>
</protein>
<dbReference type="Pfam" id="PF00571">
    <property type="entry name" value="CBS"/>
    <property type="match status" value="2"/>
</dbReference>
<comment type="catalytic activity">
    <reaction evidence="25">
        <text>Endohydrolysis of (1-&gt;4)-beta-D-xylosidic linkages in xylans.</text>
        <dbReference type="EC" id="3.2.1.8"/>
    </reaction>
</comment>
<proteinExistence type="inferred from homology"/>
<feature type="binding site" description="in other chain" evidence="21">
    <location>
        <position position="333"/>
    </location>
    <ligand>
        <name>K(+)</name>
        <dbReference type="ChEBI" id="CHEBI:29103"/>
        <note>ligand shared between two tetrameric partners</note>
    </ligand>
</feature>
<sequence length="992" mass="105249">MPANANAYLDPSQAMELLKSYERSDGLAVSDLMDSRVHGGLTYNDFLLLPGKIDFAAQEVVTESRITRNVTLKTPFMSSPMDTVTESEMAIAMALLGGIGVIHHNQPAAAQAAMVRAVKRHENGFIADPVVLSPSNTVDDVLDVKERLGFAGIPITDNGRLGGKLVGIVTNRDIQFRAPSTPLSEIMTTDLVTAPEGITLQEANGILRDSKKGKLPIVNKDGCLVSLLARSDLLKNKTYPLASKRPESKQLYAAAAIGTRPADRERLALLVEAGLDIVVIDSSQGNSVFQIEMIKWIKQTYPKLEVIAGNVVTREQAASLIAAGADGLRVGMGSGSICITQEVMAVGRPQATAVYAVAEFANKFGVPVIADGGIGNVGHIVKALALGAGAVMMGGLLAGTTEAPGEYFWHEGKRVKAYRGMGSLEAMEQGKPVPPSAQRGGKGPGSSNPPAKNTTHENAATSRYFSESSAVKVAQGVSGDVQDKGSVHAFIPYLYVGLQHSLQDIGVRNVRELQESVRQGKTRFELRTASAQIEGGVHGLNSIFFEHLWLTRWAAEALDIKTKMGLSEFSRGCDSGSPRRVEHVLGASLISDFANSTTTSTEYCGLEKLSDMKSLAALVALATLLAVPASAVAVWGQCGGIGYTGSTVCDAGSTCVKQNDYYSQCLPTTISTPPPTSQPSGPTTTSNPGSPAATGLDAAFKRKGKIFWGTASDSNRFSNPTDSAVTIREFGGVTPENSMKWDATEPTRGQFSFSGSDALVNYATQNGLLIRAHTLVWHSQLPSWVSAINDRTTLTSVIQTHISNVAGRYKGKVRSWDVVNEIFNEDGTFRSSVFYNVLGQDFVTIAFEAARAADPTAKLYINDYNLDSVNAKLNAVVNLVKKINGSGTKLIDGIGTQAHLSAGGAGGVQAALQQLATAGVEVAITELDIVNASPNDYTTVAKACLAVPSCISITSWGVRDPDSWRASSNPLLFDANFNPKPAYTAIMQVLDS</sequence>
<evidence type="ECO:0000256" key="19">
    <source>
        <dbReference type="ARBA" id="ARBA00048028"/>
    </source>
</evidence>
<evidence type="ECO:0000256" key="6">
    <source>
        <dbReference type="ARBA" id="ARBA00022490"/>
    </source>
</evidence>
<dbReference type="CDD" id="cd00381">
    <property type="entry name" value="IMPDH"/>
    <property type="match status" value="1"/>
</dbReference>
<evidence type="ECO:0000256" key="9">
    <source>
        <dbReference type="ARBA" id="ARBA00022749"/>
    </source>
</evidence>
<name>A0AAD7U0W4_9APHY</name>
<reference evidence="30" key="1">
    <citation type="submission" date="2022-11" db="EMBL/GenBank/DDBJ databases">
        <title>Genome Sequence of Cubamyces cubensis.</title>
        <authorList>
            <person name="Buettner E."/>
        </authorList>
    </citation>
    <scope>NUCLEOTIDE SEQUENCE</scope>
    <source>
        <strain evidence="30">MPL-01</strain>
    </source>
</reference>
<evidence type="ECO:0000256" key="16">
    <source>
        <dbReference type="ARBA" id="ARBA00023277"/>
    </source>
</evidence>
<dbReference type="Pfam" id="PF00478">
    <property type="entry name" value="IMPDH"/>
    <property type="match status" value="1"/>
</dbReference>
<evidence type="ECO:0000256" key="13">
    <source>
        <dbReference type="ARBA" id="ARBA00023002"/>
    </source>
</evidence>
<evidence type="ECO:0000256" key="20">
    <source>
        <dbReference type="ARBA" id="ARBA00062187"/>
    </source>
</evidence>
<dbReference type="NCBIfam" id="TIGR01302">
    <property type="entry name" value="IMP_dehydrog"/>
    <property type="match status" value="1"/>
</dbReference>
<comment type="activity regulation">
    <text evidence="21">Mycophenolic acid (MPA) is a non-competitive inhibitor that prevents formation of the closed enzyme conformation by binding to the same site as the amobile flap. In contrast, mizoribine monophosphate (MZP) is a competitive inhibitor that induces the closed conformation. MPA is a potent inhibitor of mammalian IMPDHs but a poor inhibitor of the bacterial enzymes. MZP is a more potent inhibitor of bacterial IMPDH.</text>
</comment>
<dbReference type="GO" id="GO:0000166">
    <property type="term" value="F:nucleotide binding"/>
    <property type="evidence" value="ECO:0007669"/>
    <property type="project" value="UniProtKB-UniRule"/>
</dbReference>
<keyword evidence="31" id="KW-1185">Reference proteome</keyword>
<evidence type="ECO:0000256" key="25">
    <source>
        <dbReference type="RuleBase" id="RU361174"/>
    </source>
</evidence>
<gene>
    <name evidence="30" type="ORF">ONZ51_g1719</name>
</gene>
<keyword evidence="17 25" id="KW-0326">Glycosidase</keyword>
<feature type="binding site" evidence="21">
    <location>
        <begin position="418"/>
        <end position="422"/>
    </location>
    <ligand>
        <name>IMP</name>
        <dbReference type="ChEBI" id="CHEBI:58053"/>
    </ligand>
</feature>
<organism evidence="30 31">
    <name type="scientific">Trametes cubensis</name>
    <dbReference type="NCBI Taxonomy" id="1111947"/>
    <lineage>
        <taxon>Eukaryota</taxon>
        <taxon>Fungi</taxon>
        <taxon>Dikarya</taxon>
        <taxon>Basidiomycota</taxon>
        <taxon>Agaricomycotina</taxon>
        <taxon>Agaricomycetes</taxon>
        <taxon>Polyporales</taxon>
        <taxon>Polyporaceae</taxon>
        <taxon>Trametes</taxon>
    </lineage>
</organism>
<feature type="binding site" evidence="21">
    <location>
        <begin position="371"/>
        <end position="373"/>
    </location>
    <ligand>
        <name>IMP</name>
        <dbReference type="ChEBI" id="CHEBI:58053"/>
    </ligand>
</feature>
<keyword evidence="13 21" id="KW-0560">Oxidoreductase</keyword>
<feature type="binding site" evidence="21">
    <location>
        <position position="336"/>
    </location>
    <ligand>
        <name>IMP</name>
        <dbReference type="ChEBI" id="CHEBI:58053"/>
    </ligand>
</feature>
<dbReference type="FunFam" id="3.20.20.70:FF:000007">
    <property type="entry name" value="Chromosome 19 SCAF14664, whole genome shotgun sequence"/>
    <property type="match status" value="1"/>
</dbReference>
<keyword evidence="9 21" id="KW-0332">GMP biosynthesis</keyword>
<dbReference type="InterPro" id="IPR035971">
    <property type="entry name" value="CBD_sf"/>
</dbReference>
<feature type="binding site" evidence="21">
    <location>
        <position position="475"/>
    </location>
    <ligand>
        <name>IMP</name>
        <dbReference type="ChEBI" id="CHEBI:58053"/>
    </ligand>
</feature>
<evidence type="ECO:0000256" key="26">
    <source>
        <dbReference type="SAM" id="MobiDB-lite"/>
    </source>
</evidence>
<feature type="binding site" evidence="21">
    <location>
        <position position="530"/>
    </location>
    <ligand>
        <name>K(+)</name>
        <dbReference type="ChEBI" id="CHEBI:29103"/>
        <note>ligand shared between two tetrameric partners</note>
    </ligand>
</feature>
<dbReference type="HAMAP" id="MF_01964">
    <property type="entry name" value="IMPDH"/>
    <property type="match status" value="1"/>
</dbReference>
<dbReference type="GO" id="GO:0006177">
    <property type="term" value="P:GMP biosynthetic process"/>
    <property type="evidence" value="ECO:0007669"/>
    <property type="project" value="UniProtKB-UniRule"/>
</dbReference>
<dbReference type="InterPro" id="IPR000644">
    <property type="entry name" value="CBS_dom"/>
</dbReference>
<feature type="domain" description="GH10" evidence="29">
    <location>
        <begin position="690"/>
        <end position="989"/>
    </location>
</feature>
<evidence type="ECO:0000256" key="18">
    <source>
        <dbReference type="ARBA" id="ARBA00023326"/>
    </source>
</evidence>
<dbReference type="GO" id="GO:0031176">
    <property type="term" value="F:endo-1,4-beta-xylanase activity"/>
    <property type="evidence" value="ECO:0007669"/>
    <property type="project" value="UniProtKB-EC"/>
</dbReference>
<dbReference type="Gene3D" id="3.20.20.80">
    <property type="entry name" value="Glycosidases"/>
    <property type="match status" value="1"/>
</dbReference>
<dbReference type="CDD" id="cd04601">
    <property type="entry name" value="CBS_pair_IMPDH"/>
    <property type="match status" value="1"/>
</dbReference>
<evidence type="ECO:0000256" key="22">
    <source>
        <dbReference type="PROSITE-ProRule" id="PRU00703"/>
    </source>
</evidence>
<keyword evidence="14 21" id="KW-0520">NAD</keyword>
<dbReference type="InterPro" id="IPR015875">
    <property type="entry name" value="IMP_DH/GMP_Rdtase_CS"/>
</dbReference>
<comment type="function">
    <text evidence="21">Catalyzes the conversion of inosine 5'-phosphate (IMP) to xanthosine 5'-phosphate (XMP), the first committed and rate-limiting step in the de novo synthesis of guanine nucleotides, and therefore plays an important role in the regulation of cell growth.</text>
</comment>
<keyword evidence="18 25" id="KW-0624">Polysaccharide degradation</keyword>
<feature type="binding site" evidence="21">
    <location>
        <begin position="331"/>
        <end position="333"/>
    </location>
    <ligand>
        <name>NAD(+)</name>
        <dbReference type="ChEBI" id="CHEBI:57540"/>
    </ligand>
</feature>
<dbReference type="InterPro" id="IPR013785">
    <property type="entry name" value="Aldolase_TIM"/>
</dbReference>
<dbReference type="GO" id="GO:0004557">
    <property type="term" value="F:alpha-galactosidase activity"/>
    <property type="evidence" value="ECO:0007669"/>
    <property type="project" value="UniProtKB-EC"/>
</dbReference>
<feature type="region of interest" description="Disordered" evidence="26">
    <location>
        <begin position="427"/>
        <end position="456"/>
    </location>
</feature>
<dbReference type="GO" id="GO:0030248">
    <property type="term" value="F:cellulose binding"/>
    <property type="evidence" value="ECO:0007669"/>
    <property type="project" value="InterPro"/>
</dbReference>
<comment type="caution">
    <text evidence="21">Lacks conserved residue(s) required for the propagation of feature annotation.</text>
</comment>
<dbReference type="GO" id="GO:0005737">
    <property type="term" value="C:cytoplasm"/>
    <property type="evidence" value="ECO:0007669"/>
    <property type="project" value="UniProtKB-SubCell"/>
</dbReference>
<keyword evidence="12 21" id="KW-0630">Potassium</keyword>
<comment type="cofactor">
    <cofactor evidence="2 21">
        <name>K(+)</name>
        <dbReference type="ChEBI" id="CHEBI:29103"/>
    </cofactor>
</comment>
<dbReference type="Gene3D" id="3.20.20.70">
    <property type="entry name" value="Aldolase class I"/>
    <property type="match status" value="1"/>
</dbReference>
<evidence type="ECO:0000256" key="7">
    <source>
        <dbReference type="ARBA" id="ARBA00022723"/>
    </source>
</evidence>
<dbReference type="InterPro" id="IPR000254">
    <property type="entry name" value="CBD"/>
</dbReference>
<keyword evidence="8" id="KW-0732">Signal</keyword>
<comment type="catalytic activity">
    <reaction evidence="19 21 24">
        <text>IMP + NAD(+) + H2O = XMP + NADH + H(+)</text>
        <dbReference type="Rhea" id="RHEA:11708"/>
        <dbReference type="ChEBI" id="CHEBI:15377"/>
        <dbReference type="ChEBI" id="CHEBI:15378"/>
        <dbReference type="ChEBI" id="CHEBI:57464"/>
        <dbReference type="ChEBI" id="CHEBI:57540"/>
        <dbReference type="ChEBI" id="CHEBI:57945"/>
        <dbReference type="ChEBI" id="CHEBI:58053"/>
        <dbReference type="EC" id="1.1.1.205"/>
    </reaction>
</comment>
<evidence type="ECO:0000256" key="11">
    <source>
        <dbReference type="ARBA" id="ARBA00022801"/>
    </source>
</evidence>
<evidence type="ECO:0000256" key="17">
    <source>
        <dbReference type="ARBA" id="ARBA00023295"/>
    </source>
</evidence>
<evidence type="ECO:0000256" key="4">
    <source>
        <dbReference type="ARBA" id="ARBA00005502"/>
    </source>
</evidence>
<keyword evidence="7 21" id="KW-0479">Metal-binding</keyword>
<dbReference type="EMBL" id="JAPEVG010000024">
    <property type="protein sequence ID" value="KAJ8495415.1"/>
    <property type="molecule type" value="Genomic_DNA"/>
</dbReference>
<evidence type="ECO:0000259" key="29">
    <source>
        <dbReference type="PROSITE" id="PS51760"/>
    </source>
</evidence>
<evidence type="ECO:0000256" key="24">
    <source>
        <dbReference type="RuleBase" id="RU003928"/>
    </source>
</evidence>
<evidence type="ECO:0000259" key="28">
    <source>
        <dbReference type="PROSITE" id="PS51371"/>
    </source>
</evidence>
<dbReference type="SUPFAM" id="SSF51445">
    <property type="entry name" value="(Trans)glycosidases"/>
    <property type="match status" value="1"/>
</dbReference>
<keyword evidence="15 22" id="KW-0129">CBS domain</keyword>
<feature type="compositionally biased region" description="Polar residues" evidence="26">
    <location>
        <begin position="445"/>
        <end position="456"/>
    </location>
</feature>
<comment type="similarity">
    <text evidence="5 25">Belongs to the glycosyl hydrolase 10 (cellulase F) family.</text>
</comment>
<keyword evidence="6 21" id="KW-0963">Cytoplasm</keyword>
<evidence type="ECO:0000256" key="3">
    <source>
        <dbReference type="ARBA" id="ARBA00004496"/>
    </source>
</evidence>
<evidence type="ECO:0000256" key="14">
    <source>
        <dbReference type="ARBA" id="ARBA00023027"/>
    </source>
</evidence>
<dbReference type="PANTHER" id="PTHR11911:SF111">
    <property type="entry name" value="INOSINE-5'-MONOPHOSPHATE DEHYDROGENASE"/>
    <property type="match status" value="1"/>
</dbReference>
<dbReference type="SUPFAM" id="SSF57180">
    <property type="entry name" value="Cellulose-binding domain"/>
    <property type="match status" value="1"/>
</dbReference>
<evidence type="ECO:0000256" key="1">
    <source>
        <dbReference type="ARBA" id="ARBA00001255"/>
    </source>
</evidence>
<evidence type="ECO:0000256" key="5">
    <source>
        <dbReference type="ARBA" id="ARBA00007495"/>
    </source>
</evidence>
<dbReference type="EC" id="1.1.1.205" evidence="21"/>
<dbReference type="GO" id="GO:0003938">
    <property type="term" value="F:IMP dehydrogenase activity"/>
    <property type="evidence" value="ECO:0007669"/>
    <property type="project" value="UniProtKB-UniRule"/>
</dbReference>
<feature type="binding site" description="in other chain" evidence="21">
    <location>
        <position position="335"/>
    </location>
    <ligand>
        <name>K(+)</name>
        <dbReference type="ChEBI" id="CHEBI:29103"/>
        <note>ligand shared between two tetrameric partners</note>
    </ligand>
</feature>
<dbReference type="PROSITE" id="PS00591">
    <property type="entry name" value="GH10_1"/>
    <property type="match status" value="1"/>
</dbReference>
<dbReference type="InterPro" id="IPR001000">
    <property type="entry name" value="GH10_dom"/>
</dbReference>
<evidence type="ECO:0000313" key="31">
    <source>
        <dbReference type="Proteomes" id="UP001215151"/>
    </source>
</evidence>
<comment type="caution">
    <text evidence="30">The sequence shown here is derived from an EMBL/GenBank/DDBJ whole genome shotgun (WGS) entry which is preliminary data.</text>
</comment>
<dbReference type="PROSITE" id="PS51760">
    <property type="entry name" value="GH10_2"/>
    <property type="match status" value="1"/>
</dbReference>
<dbReference type="InterPro" id="IPR031158">
    <property type="entry name" value="GH10_AS"/>
</dbReference>
<dbReference type="PROSITE" id="PS51371">
    <property type="entry name" value="CBS"/>
    <property type="match status" value="2"/>
</dbReference>
<accession>A0AAD7U0W4</accession>
<feature type="binding site" evidence="21">
    <location>
        <begin position="281"/>
        <end position="283"/>
    </location>
    <ligand>
        <name>NAD(+)</name>
        <dbReference type="ChEBI" id="CHEBI:57540"/>
    </ligand>
</feature>
<comment type="subcellular location">
    <subcellularLocation>
        <location evidence="3 21">Cytoplasm</location>
    </subcellularLocation>
</comment>
<dbReference type="GO" id="GO:0000272">
    <property type="term" value="P:polysaccharide catabolic process"/>
    <property type="evidence" value="ECO:0007669"/>
    <property type="project" value="UniProtKB-KW"/>
</dbReference>
<comment type="subunit">
    <text evidence="20">Homotetramer. Seems to be able to form heterotetramers composed from more than 1 of the 3 IMPDH gene products (IMD2-4).</text>
</comment>
<feature type="domain" description="CBM1" evidence="27">
    <location>
        <begin position="630"/>
        <end position="666"/>
    </location>
</feature>
<dbReference type="Proteomes" id="UP001215151">
    <property type="component" value="Unassembled WGS sequence"/>
</dbReference>
<dbReference type="SMART" id="SM00633">
    <property type="entry name" value="Glyco_10"/>
    <property type="match status" value="1"/>
</dbReference>
<evidence type="ECO:0000256" key="10">
    <source>
        <dbReference type="ARBA" id="ARBA00022755"/>
    </source>
</evidence>
<dbReference type="GO" id="GO:0005576">
    <property type="term" value="C:extracellular region"/>
    <property type="evidence" value="ECO:0007669"/>
    <property type="project" value="InterPro"/>
</dbReference>
<dbReference type="SMART" id="SM00116">
    <property type="entry name" value="CBS"/>
    <property type="match status" value="2"/>
</dbReference>
<evidence type="ECO:0000256" key="12">
    <source>
        <dbReference type="ARBA" id="ARBA00022958"/>
    </source>
</evidence>
<dbReference type="GO" id="GO:0006183">
    <property type="term" value="P:GTP biosynthetic process"/>
    <property type="evidence" value="ECO:0007669"/>
    <property type="project" value="TreeGrafter"/>
</dbReference>
<dbReference type="GO" id="GO:0046872">
    <property type="term" value="F:metal ion binding"/>
    <property type="evidence" value="ECO:0007669"/>
    <property type="project" value="UniProtKB-UniRule"/>
</dbReference>
<dbReference type="InterPro" id="IPR046342">
    <property type="entry name" value="CBS_dom_sf"/>
</dbReference>
<feature type="compositionally biased region" description="Low complexity" evidence="26">
    <location>
        <begin position="678"/>
        <end position="694"/>
    </location>
</feature>
<feature type="active site" description="Nucleophile" evidence="23">
    <location>
        <position position="926"/>
    </location>
</feature>
<evidence type="ECO:0000256" key="15">
    <source>
        <dbReference type="ARBA" id="ARBA00023122"/>
    </source>
</evidence>
<keyword evidence="16 25" id="KW-0119">Carbohydrate metabolism</keyword>
<dbReference type="PANTHER" id="PTHR11911">
    <property type="entry name" value="INOSINE-5-MONOPHOSPHATE DEHYDROGENASE RELATED"/>
    <property type="match status" value="1"/>
</dbReference>
<evidence type="ECO:0000313" key="30">
    <source>
        <dbReference type="EMBL" id="KAJ8495415.1"/>
    </source>
</evidence>
<dbReference type="AlphaFoldDB" id="A0AAD7U0W4"/>
<evidence type="ECO:0000256" key="21">
    <source>
        <dbReference type="HAMAP-Rule" id="MF_03156"/>
    </source>
</evidence>
<keyword evidence="10 21" id="KW-0658">Purine biosynthesis</keyword>
<dbReference type="SMART" id="SM01240">
    <property type="entry name" value="IMPDH"/>
    <property type="match status" value="1"/>
</dbReference>
<evidence type="ECO:0000256" key="2">
    <source>
        <dbReference type="ARBA" id="ARBA00001958"/>
    </source>
</evidence>
<feature type="binding site" description="in other chain" evidence="21">
    <location>
        <position position="338"/>
    </location>
    <ligand>
        <name>K(+)</name>
        <dbReference type="ChEBI" id="CHEBI:29103"/>
        <note>ligand shared between two tetrameric partners</note>
    </ligand>
</feature>
<keyword evidence="11 25" id="KW-0378">Hydrolase</keyword>
<dbReference type="SMART" id="SM00236">
    <property type="entry name" value="fCBD"/>
    <property type="match status" value="1"/>
</dbReference>
<dbReference type="Pfam" id="PF00331">
    <property type="entry name" value="Glyco_hydro_10"/>
    <property type="match status" value="1"/>
</dbReference>
<comment type="pathway">
    <text evidence="21 24">Purine metabolism; XMP biosynthesis via de novo pathway; XMP from IMP: step 1/1.</text>
</comment>
<feature type="binding site" evidence="21">
    <location>
        <begin position="394"/>
        <end position="395"/>
    </location>
    <ligand>
        <name>IMP</name>
        <dbReference type="ChEBI" id="CHEBI:58053"/>
    </ligand>
</feature>
<comment type="similarity">
    <text evidence="4 21">Belongs to the IMPDH/GMPR family.</text>
</comment>
<feature type="domain" description="CBS" evidence="28">
    <location>
        <begin position="187"/>
        <end position="243"/>
    </location>
</feature>
<dbReference type="InterPro" id="IPR005990">
    <property type="entry name" value="IMP_DH"/>
</dbReference>
<evidence type="ECO:0000259" key="27">
    <source>
        <dbReference type="PROSITE" id="PS51164"/>
    </source>
</evidence>
<feature type="domain" description="CBS" evidence="28">
    <location>
        <begin position="125"/>
        <end position="185"/>
    </location>
</feature>
<dbReference type="InterPro" id="IPR017853">
    <property type="entry name" value="GH"/>
</dbReference>
<dbReference type="PRINTS" id="PR00134">
    <property type="entry name" value="GLHYDRLASE10"/>
</dbReference>
<dbReference type="PROSITE" id="PS00562">
    <property type="entry name" value="CBM1_1"/>
    <property type="match status" value="1"/>
</dbReference>
<dbReference type="PROSITE" id="PS00487">
    <property type="entry name" value="IMP_DH_GMP_RED"/>
    <property type="match status" value="1"/>
</dbReference>